<accession>A0A284VMU4</accession>
<name>A0A284VMU4_9EURY</name>
<dbReference type="Proteomes" id="UP000218615">
    <property type="component" value="Unassembled WGS sequence"/>
</dbReference>
<dbReference type="EMBL" id="FZMP01000108">
    <property type="protein sequence ID" value="SNQ60611.1"/>
    <property type="molecule type" value="Genomic_DNA"/>
</dbReference>
<dbReference type="AlphaFoldDB" id="A0A284VMU4"/>
<keyword evidence="2" id="KW-1185">Reference proteome</keyword>
<evidence type="ECO:0000313" key="2">
    <source>
        <dbReference type="Proteomes" id="UP000218615"/>
    </source>
</evidence>
<proteinExistence type="predicted"/>
<gene>
    <name evidence="1" type="ORF">MNV_1960004</name>
</gene>
<organism evidence="1 2">
    <name type="scientific">Candidatus Methanoperedens nitratireducens</name>
    <dbReference type="NCBI Taxonomy" id="1392998"/>
    <lineage>
        <taxon>Archaea</taxon>
        <taxon>Methanobacteriati</taxon>
        <taxon>Methanobacteriota</taxon>
        <taxon>Stenosarchaea group</taxon>
        <taxon>Methanomicrobia</taxon>
        <taxon>Methanosarcinales</taxon>
        <taxon>ANME-2 cluster</taxon>
        <taxon>Candidatus Methanoperedentaceae</taxon>
        <taxon>Candidatus Methanoperedens</taxon>
    </lineage>
</organism>
<evidence type="ECO:0000313" key="1">
    <source>
        <dbReference type="EMBL" id="SNQ60611.1"/>
    </source>
</evidence>
<sequence length="58" mass="6414">MVDNGFNEYTKSGLGAVKIGKYLCKQCNETPEEDVIKIFGKDKYGEALFVPAENAPEN</sequence>
<protein>
    <submittedName>
        <fullName evidence="1">Uncharacterized protein</fullName>
    </submittedName>
</protein>
<reference evidence="2" key="1">
    <citation type="submission" date="2017-06" db="EMBL/GenBank/DDBJ databases">
        <authorList>
            <person name="Cremers G."/>
        </authorList>
    </citation>
    <scope>NUCLEOTIDE SEQUENCE [LARGE SCALE GENOMIC DNA]</scope>
</reference>